<dbReference type="InterPro" id="IPR013830">
    <property type="entry name" value="SGNH_hydro"/>
</dbReference>
<dbReference type="SUPFAM" id="SSF52266">
    <property type="entry name" value="SGNH hydrolase"/>
    <property type="match status" value="1"/>
</dbReference>
<dbReference type="PANTHER" id="PTHR30383">
    <property type="entry name" value="THIOESTERASE 1/PROTEASE 1/LYSOPHOSPHOLIPASE L1"/>
    <property type="match status" value="1"/>
</dbReference>
<name>A0ABU2BM21_9MICC</name>
<accession>A0ABU2BM21</accession>
<dbReference type="EMBL" id="JAVDYI010000001">
    <property type="protein sequence ID" value="MDR7359707.1"/>
    <property type="molecule type" value="Genomic_DNA"/>
</dbReference>
<dbReference type="RefSeq" id="WP_264271855.1">
    <property type="nucleotide sequence ID" value="NZ_BAAAWO010000001.1"/>
</dbReference>
<evidence type="ECO:0000259" key="1">
    <source>
        <dbReference type="Pfam" id="PF13472"/>
    </source>
</evidence>
<protein>
    <submittedName>
        <fullName evidence="2">Lysophospholipase L1-like esterase</fullName>
    </submittedName>
</protein>
<dbReference type="InterPro" id="IPR036514">
    <property type="entry name" value="SGNH_hydro_sf"/>
</dbReference>
<evidence type="ECO:0000313" key="2">
    <source>
        <dbReference type="EMBL" id="MDR7359707.1"/>
    </source>
</evidence>
<dbReference type="CDD" id="cd01836">
    <property type="entry name" value="FeeA_FeeB_like"/>
    <property type="match status" value="1"/>
</dbReference>
<dbReference type="Proteomes" id="UP001183817">
    <property type="component" value="Unassembled WGS sequence"/>
</dbReference>
<dbReference type="Gene3D" id="3.40.50.1110">
    <property type="entry name" value="SGNH hydrolase"/>
    <property type="match status" value="1"/>
</dbReference>
<gene>
    <name evidence="2" type="ORF">J2S64_003398</name>
</gene>
<proteinExistence type="predicted"/>
<dbReference type="InterPro" id="IPR051532">
    <property type="entry name" value="Ester_Hydrolysis_Enzymes"/>
</dbReference>
<organism evidence="2 3">
    <name type="scientific">Paeniglutamicibacter sulfureus</name>
    <dbReference type="NCBI Taxonomy" id="43666"/>
    <lineage>
        <taxon>Bacteria</taxon>
        <taxon>Bacillati</taxon>
        <taxon>Actinomycetota</taxon>
        <taxon>Actinomycetes</taxon>
        <taxon>Micrococcales</taxon>
        <taxon>Micrococcaceae</taxon>
        <taxon>Paeniglutamicibacter</taxon>
    </lineage>
</organism>
<dbReference type="Pfam" id="PF13472">
    <property type="entry name" value="Lipase_GDSL_2"/>
    <property type="match status" value="1"/>
</dbReference>
<dbReference type="PANTHER" id="PTHR30383:SF24">
    <property type="entry name" value="THIOESTERASE 1_PROTEASE 1_LYSOPHOSPHOLIPASE L1"/>
    <property type="match status" value="1"/>
</dbReference>
<evidence type="ECO:0000313" key="3">
    <source>
        <dbReference type="Proteomes" id="UP001183817"/>
    </source>
</evidence>
<feature type="domain" description="SGNH hydrolase-type esterase" evidence="1">
    <location>
        <begin position="62"/>
        <end position="235"/>
    </location>
</feature>
<keyword evidence="3" id="KW-1185">Reference proteome</keyword>
<sequence length="256" mass="27343">MSTCGGGNWFWRGWLNMVQAGPSLFQGHRIVKNLPGLQGAIGPNNGFVDVHGTGGEPCRLLVIGESTVAGTGAPTHALALTGQLAVGLSDRRRLPVAWEAQGANGATLERIVSELLELVRQPDPDVVVLVAGANDAMAGRSSAHWRRDLRRVLEVFMDSGRHREIVVAGVPPFRYFPALPVPLNAFLERRAGRLDAASAQVCAELGLAFVSFADDPPLGEAFFAADRFHPSVAGYGHWAAFLLDALNGPRPEDTLP</sequence>
<reference evidence="2 3" key="1">
    <citation type="submission" date="2023-07" db="EMBL/GenBank/DDBJ databases">
        <title>Sequencing the genomes of 1000 actinobacteria strains.</title>
        <authorList>
            <person name="Klenk H.-P."/>
        </authorList>
    </citation>
    <scope>NUCLEOTIDE SEQUENCE [LARGE SCALE GENOMIC DNA]</scope>
    <source>
        <strain evidence="2 3">DSM 20167</strain>
    </source>
</reference>
<comment type="caution">
    <text evidence="2">The sequence shown here is derived from an EMBL/GenBank/DDBJ whole genome shotgun (WGS) entry which is preliminary data.</text>
</comment>